<evidence type="ECO:0000256" key="2">
    <source>
        <dbReference type="ARBA" id="ARBA00023125"/>
    </source>
</evidence>
<evidence type="ECO:0000313" key="5">
    <source>
        <dbReference type="EMBL" id="QIZ07264.1"/>
    </source>
</evidence>
<dbReference type="EMBL" id="CP051128">
    <property type="protein sequence ID" value="QIZ07264.1"/>
    <property type="molecule type" value="Genomic_DNA"/>
</dbReference>
<name>A0A6H1P0Z7_PRIMG</name>
<sequence length="146" mass="16315">MENNSTANSLKLFIVLSRAYKAINEHVNKVIQASGLNPTEFAVLELLYHKGDQPMQQIGGKILLASGSITYVVDKLEQKGMLKRIACPKDRRVTFAQITEDGKKFIQDIFPEHAEQIDKLMSSLTETEKLEAIDLLKKLGLPAGKF</sequence>
<reference evidence="5 6" key="1">
    <citation type="submission" date="2020-04" db="EMBL/GenBank/DDBJ databases">
        <title>Genome-Wide Identification of 5-Methylcytosine Sites in Bacterial Genomes By High-Throughput Sequencing of MspJI Restriction Fragments.</title>
        <authorList>
            <person name="Wu V."/>
        </authorList>
    </citation>
    <scope>NUCLEOTIDE SEQUENCE [LARGE SCALE GENOMIC DNA]</scope>
    <source>
        <strain evidence="5 6">S2</strain>
    </source>
</reference>
<proteinExistence type="predicted"/>
<evidence type="ECO:0000256" key="1">
    <source>
        <dbReference type="ARBA" id="ARBA00023015"/>
    </source>
</evidence>
<organism evidence="5 6">
    <name type="scientific">Priestia megaterium</name>
    <name type="common">Bacillus megaterium</name>
    <dbReference type="NCBI Taxonomy" id="1404"/>
    <lineage>
        <taxon>Bacteria</taxon>
        <taxon>Bacillati</taxon>
        <taxon>Bacillota</taxon>
        <taxon>Bacilli</taxon>
        <taxon>Bacillales</taxon>
        <taxon>Bacillaceae</taxon>
        <taxon>Priestia</taxon>
    </lineage>
</organism>
<dbReference type="InterPro" id="IPR036390">
    <property type="entry name" value="WH_DNA-bd_sf"/>
</dbReference>
<feature type="domain" description="HTH marR-type" evidence="4">
    <location>
        <begin position="9"/>
        <end position="141"/>
    </location>
</feature>
<dbReference type="PROSITE" id="PS50995">
    <property type="entry name" value="HTH_MARR_2"/>
    <property type="match status" value="1"/>
</dbReference>
<dbReference type="SUPFAM" id="SSF46785">
    <property type="entry name" value="Winged helix' DNA-binding domain"/>
    <property type="match status" value="1"/>
</dbReference>
<dbReference type="PRINTS" id="PR00598">
    <property type="entry name" value="HTHMARR"/>
</dbReference>
<evidence type="ECO:0000259" key="4">
    <source>
        <dbReference type="PROSITE" id="PS50995"/>
    </source>
</evidence>
<evidence type="ECO:0000256" key="3">
    <source>
        <dbReference type="ARBA" id="ARBA00023163"/>
    </source>
</evidence>
<dbReference type="GO" id="GO:0003700">
    <property type="term" value="F:DNA-binding transcription factor activity"/>
    <property type="evidence" value="ECO:0007669"/>
    <property type="project" value="InterPro"/>
</dbReference>
<dbReference type="Gene3D" id="1.10.10.10">
    <property type="entry name" value="Winged helix-like DNA-binding domain superfamily/Winged helix DNA-binding domain"/>
    <property type="match status" value="1"/>
</dbReference>
<dbReference type="PANTHER" id="PTHR42756:SF1">
    <property type="entry name" value="TRANSCRIPTIONAL REPRESSOR OF EMRAB OPERON"/>
    <property type="match status" value="1"/>
</dbReference>
<reference evidence="5 6" key="2">
    <citation type="submission" date="2020-04" db="EMBL/GenBank/DDBJ databases">
        <authorList>
            <person name="Fomenkov A."/>
            <person name="Anton B.P."/>
            <person name="Roberts R.J."/>
        </authorList>
    </citation>
    <scope>NUCLEOTIDE SEQUENCE [LARGE SCALE GENOMIC DNA]</scope>
    <source>
        <strain evidence="5 6">S2</strain>
    </source>
</reference>
<evidence type="ECO:0000313" key="6">
    <source>
        <dbReference type="Proteomes" id="UP000501868"/>
    </source>
</evidence>
<dbReference type="FunFam" id="1.10.10.10:FF:000226">
    <property type="entry name" value="MarR family transcriptional regulator"/>
    <property type="match status" value="1"/>
</dbReference>
<dbReference type="Proteomes" id="UP000501868">
    <property type="component" value="Chromosome"/>
</dbReference>
<dbReference type="PANTHER" id="PTHR42756">
    <property type="entry name" value="TRANSCRIPTIONAL REGULATOR, MARR"/>
    <property type="match status" value="1"/>
</dbReference>
<accession>A0A6H1P0Z7</accession>
<dbReference type="Pfam" id="PF01047">
    <property type="entry name" value="MarR"/>
    <property type="match status" value="1"/>
</dbReference>
<keyword evidence="1" id="KW-0805">Transcription regulation</keyword>
<dbReference type="GO" id="GO:0003677">
    <property type="term" value="F:DNA binding"/>
    <property type="evidence" value="ECO:0007669"/>
    <property type="project" value="UniProtKB-KW"/>
</dbReference>
<dbReference type="SMART" id="SM00347">
    <property type="entry name" value="HTH_MARR"/>
    <property type="match status" value="1"/>
</dbReference>
<keyword evidence="2" id="KW-0238">DNA-binding</keyword>
<keyword evidence="3" id="KW-0804">Transcription</keyword>
<dbReference type="InterPro" id="IPR000835">
    <property type="entry name" value="HTH_MarR-typ"/>
</dbReference>
<protein>
    <submittedName>
        <fullName evidence="5">MarR family transcriptional regulator</fullName>
    </submittedName>
</protein>
<dbReference type="AlphaFoldDB" id="A0A6H1P0Z7"/>
<dbReference type="InterPro" id="IPR036388">
    <property type="entry name" value="WH-like_DNA-bd_sf"/>
</dbReference>
<gene>
    <name evidence="5" type="ORF">HFZ78_11550</name>
</gene>